<evidence type="ECO:0000256" key="4">
    <source>
        <dbReference type="ARBA" id="ARBA00022777"/>
    </source>
</evidence>
<dbReference type="Pfam" id="PF00069">
    <property type="entry name" value="Pkinase"/>
    <property type="match status" value="1"/>
</dbReference>
<dbReference type="InterPro" id="IPR000719">
    <property type="entry name" value="Prot_kinase_dom"/>
</dbReference>
<keyword evidence="3 6" id="KW-0547">Nucleotide-binding</keyword>
<feature type="region of interest" description="Disordered" evidence="7">
    <location>
        <begin position="841"/>
        <end position="861"/>
    </location>
</feature>
<feature type="compositionally biased region" description="Low complexity" evidence="7">
    <location>
        <begin position="589"/>
        <end position="600"/>
    </location>
</feature>
<protein>
    <recommendedName>
        <fullName evidence="8">Protein kinase domain-containing protein</fullName>
    </recommendedName>
</protein>
<dbReference type="InterPro" id="IPR017441">
    <property type="entry name" value="Protein_kinase_ATP_BS"/>
</dbReference>
<dbReference type="InterPro" id="IPR051681">
    <property type="entry name" value="Ser/Thr_Kinases-Pseudokinases"/>
</dbReference>
<evidence type="ECO:0000256" key="5">
    <source>
        <dbReference type="ARBA" id="ARBA00022840"/>
    </source>
</evidence>
<dbReference type="OrthoDB" id="550451at2759"/>
<evidence type="ECO:0000256" key="2">
    <source>
        <dbReference type="ARBA" id="ARBA00022679"/>
    </source>
</evidence>
<evidence type="ECO:0000313" key="9">
    <source>
        <dbReference type="EMBL" id="KAG2494824.1"/>
    </source>
</evidence>
<dbReference type="PANTHER" id="PTHR44329">
    <property type="entry name" value="SERINE/THREONINE-PROTEIN KINASE TNNI3K-RELATED"/>
    <property type="match status" value="1"/>
</dbReference>
<evidence type="ECO:0000256" key="3">
    <source>
        <dbReference type="ARBA" id="ARBA00022741"/>
    </source>
</evidence>
<keyword evidence="2" id="KW-0808">Transferase</keyword>
<dbReference type="PROSITE" id="PS00107">
    <property type="entry name" value="PROTEIN_KINASE_ATP"/>
    <property type="match status" value="1"/>
</dbReference>
<accession>A0A835YC62</accession>
<dbReference type="Gene3D" id="1.10.510.10">
    <property type="entry name" value="Transferase(Phosphotransferase) domain 1"/>
    <property type="match status" value="2"/>
</dbReference>
<feature type="compositionally biased region" description="Low complexity" evidence="7">
    <location>
        <begin position="508"/>
        <end position="557"/>
    </location>
</feature>
<dbReference type="InterPro" id="IPR008271">
    <property type="entry name" value="Ser/Thr_kinase_AS"/>
</dbReference>
<keyword evidence="1" id="KW-0723">Serine/threonine-protein kinase</keyword>
<dbReference type="PANTHER" id="PTHR44329:SF289">
    <property type="entry name" value="SERINE_THREONINE-PROTEIN KINASE VIK"/>
    <property type="match status" value="1"/>
</dbReference>
<evidence type="ECO:0000256" key="1">
    <source>
        <dbReference type="ARBA" id="ARBA00022527"/>
    </source>
</evidence>
<proteinExistence type="predicted"/>
<name>A0A835YC62_9CHLO</name>
<gene>
    <name evidence="9" type="ORF">HYH03_007065</name>
</gene>
<dbReference type="InterPro" id="IPR001245">
    <property type="entry name" value="Ser-Thr/Tyr_kinase_cat_dom"/>
</dbReference>
<keyword evidence="5 6" id="KW-0067">ATP-binding</keyword>
<feature type="region of interest" description="Disordered" evidence="7">
    <location>
        <begin position="491"/>
        <end position="653"/>
    </location>
</feature>
<evidence type="ECO:0000313" key="10">
    <source>
        <dbReference type="Proteomes" id="UP000612055"/>
    </source>
</evidence>
<dbReference type="GO" id="GO:0005524">
    <property type="term" value="F:ATP binding"/>
    <property type="evidence" value="ECO:0007669"/>
    <property type="project" value="UniProtKB-UniRule"/>
</dbReference>
<feature type="binding site" evidence="6">
    <location>
        <position position="61"/>
    </location>
    <ligand>
        <name>ATP</name>
        <dbReference type="ChEBI" id="CHEBI:30616"/>
    </ligand>
</feature>
<dbReference type="SMART" id="SM00220">
    <property type="entry name" value="S_TKc"/>
    <property type="match status" value="1"/>
</dbReference>
<dbReference type="EMBL" id="JAEHOE010000028">
    <property type="protein sequence ID" value="KAG2494824.1"/>
    <property type="molecule type" value="Genomic_DNA"/>
</dbReference>
<organism evidence="9 10">
    <name type="scientific">Edaphochlamys debaryana</name>
    <dbReference type="NCBI Taxonomy" id="47281"/>
    <lineage>
        <taxon>Eukaryota</taxon>
        <taxon>Viridiplantae</taxon>
        <taxon>Chlorophyta</taxon>
        <taxon>core chlorophytes</taxon>
        <taxon>Chlorophyceae</taxon>
        <taxon>CS clade</taxon>
        <taxon>Chlamydomonadales</taxon>
        <taxon>Chlamydomonadales incertae sedis</taxon>
        <taxon>Edaphochlamys</taxon>
    </lineage>
</organism>
<evidence type="ECO:0000259" key="8">
    <source>
        <dbReference type="PROSITE" id="PS50011"/>
    </source>
</evidence>
<sequence>MAQDGPSGPSGAARVRVDVVPSGAVPAPDLEKRLRVGKLLGSGAFAVVHAAVYDGKQVALKVLLPHHRPSTRDDCPVRMFLREGELLQRLEHSNLVRCLAILELPPTFPGLNGGYLTSTWGLVLELLEGGSMCSLMHKQLLSPWKFMYDNATALAWSTHVASALAYLHAESVIHRDVKMENVLIAGGKAKLVDLGLHTRPLTMERCTRQTLLRAPMSRHSTRSLSGVSPAGHDAPQLPGMLAPSPAASSYPTSQYPASQYPASQYASSLYPASQYGASNYASAVGVRPPSAVRIDEVPAAEASESSIFFAVKTASVQGDGAGSAVQGDAAAQAGTAAVPVIQPVDVRSRSLNRPLRPVPGARPIALPVTAGLAAALSPPPSVVPPPADMFPLPEAGEEDAVRAPGSIDPGAPATALPASGEADAAVVATAAAPATLPPSSSRPPTTLGACPSMARSASSACSCGTASAAPGTCSGATTTNGSSRAGWSVGNMIEVGSGHGGSNNTGDTALATASAASSAGARLPPSRPPSTLSPSAVQAVHAAPSRSAANAGADAEAGPTGGSDDEEEEGGLAPLGMSRAASPAPLGIQHTQPHPAPAQQHHPHPHGQHRFYAQQPHHPSASAVGSATQRHAPGADVSNHTAPAAVGSTPTPEPAAAAIAAALGSSRFTAGPDGPVRARAATDDGRQLYGGFGAKSLHAPSMHAYSVAVSVDSGMEVVYRLTGETGSCMTMAPEIRLAQPYNEKIDVYAYGVLLYELWSRSMLAVSHIGTKRPDMPRVVHKCEDWPNLILEGYRPKRVDCIPRPIWQLIVECWDADPLCRPPMSAVLARLQEMAEDPLLADQVVGPNSGKGGKKLPGRSSSAGVAAAAGKGALAGEGEAKQGLAPGQPGCGCVIC</sequence>
<dbReference type="Pfam" id="PF07714">
    <property type="entry name" value="PK_Tyr_Ser-Thr"/>
    <property type="match status" value="1"/>
</dbReference>
<dbReference type="InterPro" id="IPR011009">
    <property type="entry name" value="Kinase-like_dom_sf"/>
</dbReference>
<feature type="region of interest" description="Disordered" evidence="7">
    <location>
        <begin position="217"/>
        <end position="245"/>
    </location>
</feature>
<evidence type="ECO:0000256" key="6">
    <source>
        <dbReference type="PROSITE-ProRule" id="PRU10141"/>
    </source>
</evidence>
<dbReference type="PROSITE" id="PS00108">
    <property type="entry name" value="PROTEIN_KINASE_ST"/>
    <property type="match status" value="1"/>
</dbReference>
<evidence type="ECO:0000256" key="7">
    <source>
        <dbReference type="SAM" id="MobiDB-lite"/>
    </source>
</evidence>
<comment type="caution">
    <text evidence="9">The sequence shown here is derived from an EMBL/GenBank/DDBJ whole genome shotgun (WGS) entry which is preliminary data.</text>
</comment>
<keyword evidence="10" id="KW-1185">Reference proteome</keyword>
<reference evidence="9" key="1">
    <citation type="journal article" date="2020" name="bioRxiv">
        <title>Comparative genomics of Chlamydomonas.</title>
        <authorList>
            <person name="Craig R.J."/>
            <person name="Hasan A.R."/>
            <person name="Ness R.W."/>
            <person name="Keightley P.D."/>
        </authorList>
    </citation>
    <scope>NUCLEOTIDE SEQUENCE</scope>
    <source>
        <strain evidence="9">CCAP 11/70</strain>
    </source>
</reference>
<dbReference type="AlphaFoldDB" id="A0A835YC62"/>
<dbReference type="PROSITE" id="PS50011">
    <property type="entry name" value="PROTEIN_KINASE_DOM"/>
    <property type="match status" value="1"/>
</dbReference>
<dbReference type="Proteomes" id="UP000612055">
    <property type="component" value="Unassembled WGS sequence"/>
</dbReference>
<feature type="domain" description="Protein kinase" evidence="8">
    <location>
        <begin position="34"/>
        <end position="376"/>
    </location>
</feature>
<dbReference type="GO" id="GO:0004674">
    <property type="term" value="F:protein serine/threonine kinase activity"/>
    <property type="evidence" value="ECO:0007669"/>
    <property type="project" value="UniProtKB-KW"/>
</dbReference>
<keyword evidence="4" id="KW-0418">Kinase</keyword>
<dbReference type="SUPFAM" id="SSF56112">
    <property type="entry name" value="Protein kinase-like (PK-like)"/>
    <property type="match status" value="1"/>
</dbReference>